<evidence type="ECO:0000313" key="1">
    <source>
        <dbReference type="EMBL" id="GAJ22235.1"/>
    </source>
</evidence>
<organism evidence="1">
    <name type="scientific">marine sediment metagenome</name>
    <dbReference type="NCBI Taxonomy" id="412755"/>
    <lineage>
        <taxon>unclassified sequences</taxon>
        <taxon>metagenomes</taxon>
        <taxon>ecological metagenomes</taxon>
    </lineage>
</organism>
<feature type="non-terminal residue" evidence="1">
    <location>
        <position position="203"/>
    </location>
</feature>
<name>X1W1M9_9ZZZZ</name>
<protein>
    <submittedName>
        <fullName evidence="1">Uncharacterized protein</fullName>
    </submittedName>
</protein>
<gene>
    <name evidence="1" type="ORF">S12H4_57298</name>
</gene>
<sequence>GNLITSATFDGYVGPDAFTGVGLNDLTPGGTYSGNGSTDFRVEIDASVPSPDTFQWSIDGGVTWEATGVAITGAAQTLENGVTITFGVVDGHTVGERWDFVAGNVDSENTTYPKENLYNQRPSFPYRATSNTSLWVIVDLGSDVNVSIAGVFNHNFIAPSTFQLRGYTQATGPPNEPGDATPVADFTDDFTFCSDNNNSAIKV</sequence>
<feature type="non-terminal residue" evidence="1">
    <location>
        <position position="1"/>
    </location>
</feature>
<dbReference type="AlphaFoldDB" id="X1W1M9"/>
<reference evidence="1" key="1">
    <citation type="journal article" date="2014" name="Front. Microbiol.">
        <title>High frequency of phylogenetically diverse reductive dehalogenase-homologous genes in deep subseafloor sedimentary metagenomes.</title>
        <authorList>
            <person name="Kawai M."/>
            <person name="Futagami T."/>
            <person name="Toyoda A."/>
            <person name="Takaki Y."/>
            <person name="Nishi S."/>
            <person name="Hori S."/>
            <person name="Arai W."/>
            <person name="Tsubouchi T."/>
            <person name="Morono Y."/>
            <person name="Uchiyama I."/>
            <person name="Ito T."/>
            <person name="Fujiyama A."/>
            <person name="Inagaki F."/>
            <person name="Takami H."/>
        </authorList>
    </citation>
    <scope>NUCLEOTIDE SEQUENCE</scope>
    <source>
        <strain evidence="1">Expedition CK06-06</strain>
    </source>
</reference>
<accession>X1W1M9</accession>
<dbReference type="EMBL" id="BARW01037032">
    <property type="protein sequence ID" value="GAJ22235.1"/>
    <property type="molecule type" value="Genomic_DNA"/>
</dbReference>
<comment type="caution">
    <text evidence="1">The sequence shown here is derived from an EMBL/GenBank/DDBJ whole genome shotgun (WGS) entry which is preliminary data.</text>
</comment>
<proteinExistence type="predicted"/>